<organism evidence="2 3">
    <name type="scientific">Massilia suwonensis</name>
    <dbReference type="NCBI Taxonomy" id="648895"/>
    <lineage>
        <taxon>Bacteria</taxon>
        <taxon>Pseudomonadati</taxon>
        <taxon>Pseudomonadota</taxon>
        <taxon>Betaproteobacteria</taxon>
        <taxon>Burkholderiales</taxon>
        <taxon>Oxalobacteraceae</taxon>
        <taxon>Telluria group</taxon>
        <taxon>Massilia</taxon>
    </lineage>
</organism>
<keyword evidence="2" id="KW-0012">Acyltransferase</keyword>
<dbReference type="SUPFAM" id="SSF55729">
    <property type="entry name" value="Acyl-CoA N-acyltransferases (Nat)"/>
    <property type="match status" value="1"/>
</dbReference>
<dbReference type="InterPro" id="IPR052564">
    <property type="entry name" value="N-acetyltrans/Recomb-assoc"/>
</dbReference>
<dbReference type="Gene3D" id="3.40.630.30">
    <property type="match status" value="1"/>
</dbReference>
<sequence length="152" mass="16672">MLIRPFDTADLPACARLLRASAIEFIVHESPPEGACTFLRENDEEGIRNYVAAGHVYHVAVDGGELAGFIAIRDNSHVFHLFIDKRWHGQGLARKLWDTARAACLARGGSGAFTVNASNYAVPVYASFGFERTAPTQCVKGLYFNPMRFAPA</sequence>
<dbReference type="InterPro" id="IPR016181">
    <property type="entry name" value="Acyl_CoA_acyltransferase"/>
</dbReference>
<dbReference type="PANTHER" id="PTHR43451:SF1">
    <property type="entry name" value="ACETYLTRANSFERASE"/>
    <property type="match status" value="1"/>
</dbReference>
<evidence type="ECO:0000313" key="2">
    <source>
        <dbReference type="EMBL" id="MFC5481144.1"/>
    </source>
</evidence>
<protein>
    <submittedName>
        <fullName evidence="2">GNAT family N-acetyltransferase</fullName>
        <ecNumber evidence="2">2.3.1.-</ecNumber>
    </submittedName>
</protein>
<evidence type="ECO:0000259" key="1">
    <source>
        <dbReference type="PROSITE" id="PS51186"/>
    </source>
</evidence>
<dbReference type="Proteomes" id="UP001596101">
    <property type="component" value="Unassembled WGS sequence"/>
</dbReference>
<keyword evidence="3" id="KW-1185">Reference proteome</keyword>
<gene>
    <name evidence="2" type="ORF">ACFPQ5_23360</name>
</gene>
<dbReference type="PANTHER" id="PTHR43451">
    <property type="entry name" value="ACETYLTRANSFERASE (GNAT) FAMILY PROTEIN"/>
    <property type="match status" value="1"/>
</dbReference>
<dbReference type="EC" id="2.3.1.-" evidence="2"/>
<dbReference type="GO" id="GO:0016746">
    <property type="term" value="F:acyltransferase activity"/>
    <property type="evidence" value="ECO:0007669"/>
    <property type="project" value="UniProtKB-KW"/>
</dbReference>
<feature type="domain" description="N-acetyltransferase" evidence="1">
    <location>
        <begin position="1"/>
        <end position="152"/>
    </location>
</feature>
<accession>A0ABW0MSC1</accession>
<reference evidence="3" key="1">
    <citation type="journal article" date="2019" name="Int. J. Syst. Evol. Microbiol.">
        <title>The Global Catalogue of Microorganisms (GCM) 10K type strain sequencing project: providing services to taxonomists for standard genome sequencing and annotation.</title>
        <authorList>
            <consortium name="The Broad Institute Genomics Platform"/>
            <consortium name="The Broad Institute Genome Sequencing Center for Infectious Disease"/>
            <person name="Wu L."/>
            <person name="Ma J."/>
        </authorList>
    </citation>
    <scope>NUCLEOTIDE SEQUENCE [LARGE SCALE GENOMIC DNA]</scope>
    <source>
        <strain evidence="3">CCUG 43111</strain>
    </source>
</reference>
<proteinExistence type="predicted"/>
<comment type="caution">
    <text evidence="2">The sequence shown here is derived from an EMBL/GenBank/DDBJ whole genome shotgun (WGS) entry which is preliminary data.</text>
</comment>
<dbReference type="RefSeq" id="WP_379761316.1">
    <property type="nucleotide sequence ID" value="NZ_JBHSMR010000014.1"/>
</dbReference>
<dbReference type="CDD" id="cd04301">
    <property type="entry name" value="NAT_SF"/>
    <property type="match status" value="1"/>
</dbReference>
<dbReference type="EMBL" id="JBHSMR010000014">
    <property type="protein sequence ID" value="MFC5481144.1"/>
    <property type="molecule type" value="Genomic_DNA"/>
</dbReference>
<dbReference type="Pfam" id="PF13673">
    <property type="entry name" value="Acetyltransf_10"/>
    <property type="match status" value="1"/>
</dbReference>
<dbReference type="PROSITE" id="PS51186">
    <property type="entry name" value="GNAT"/>
    <property type="match status" value="1"/>
</dbReference>
<dbReference type="InterPro" id="IPR000182">
    <property type="entry name" value="GNAT_dom"/>
</dbReference>
<evidence type="ECO:0000313" key="3">
    <source>
        <dbReference type="Proteomes" id="UP001596101"/>
    </source>
</evidence>
<name>A0ABW0MSC1_9BURK</name>
<keyword evidence="2" id="KW-0808">Transferase</keyword>